<feature type="compositionally biased region" description="Pro residues" evidence="1">
    <location>
        <begin position="465"/>
        <end position="478"/>
    </location>
</feature>
<evidence type="ECO:0000256" key="1">
    <source>
        <dbReference type="SAM" id="MobiDB-lite"/>
    </source>
</evidence>
<evidence type="ECO:0000313" key="3">
    <source>
        <dbReference type="Proteomes" id="UP001174694"/>
    </source>
</evidence>
<keyword evidence="3" id="KW-1185">Reference proteome</keyword>
<feature type="compositionally biased region" description="Pro residues" evidence="1">
    <location>
        <begin position="313"/>
        <end position="330"/>
    </location>
</feature>
<feature type="compositionally biased region" description="Polar residues" evidence="1">
    <location>
        <begin position="479"/>
        <end position="490"/>
    </location>
</feature>
<dbReference type="EMBL" id="JANBVO010000044">
    <property type="protein sequence ID" value="KAJ9134362.1"/>
    <property type="molecule type" value="Genomic_DNA"/>
</dbReference>
<feature type="region of interest" description="Disordered" evidence="1">
    <location>
        <begin position="465"/>
        <end position="549"/>
    </location>
</feature>
<organism evidence="2 3">
    <name type="scientific">Pleurostoma richardsiae</name>
    <dbReference type="NCBI Taxonomy" id="41990"/>
    <lineage>
        <taxon>Eukaryota</taxon>
        <taxon>Fungi</taxon>
        <taxon>Dikarya</taxon>
        <taxon>Ascomycota</taxon>
        <taxon>Pezizomycotina</taxon>
        <taxon>Sordariomycetes</taxon>
        <taxon>Sordariomycetidae</taxon>
        <taxon>Calosphaeriales</taxon>
        <taxon>Pleurostomataceae</taxon>
        <taxon>Pleurostoma</taxon>
    </lineage>
</organism>
<feature type="compositionally biased region" description="Basic and acidic residues" evidence="1">
    <location>
        <begin position="538"/>
        <end position="549"/>
    </location>
</feature>
<dbReference type="AlphaFoldDB" id="A0AA38RDS0"/>
<dbReference type="Proteomes" id="UP001174694">
    <property type="component" value="Unassembled WGS sequence"/>
</dbReference>
<dbReference type="PRINTS" id="PR01217">
    <property type="entry name" value="PRICHEXTENSN"/>
</dbReference>
<feature type="compositionally biased region" description="Basic and acidic residues" evidence="1">
    <location>
        <begin position="491"/>
        <end position="502"/>
    </location>
</feature>
<gene>
    <name evidence="2" type="ORF">NKR23_g10205</name>
</gene>
<feature type="compositionally biased region" description="Basic residues" evidence="1">
    <location>
        <begin position="295"/>
        <end position="311"/>
    </location>
</feature>
<comment type="caution">
    <text evidence="2">The sequence shown here is derived from an EMBL/GenBank/DDBJ whole genome shotgun (WGS) entry which is preliminary data.</text>
</comment>
<accession>A0AA38RDS0</accession>
<sequence>MPFTKVEPPAGRLPDDQVSIGSLDYSDEYTLPGDNWEDDAFSDISVETRDSFDSFTVEEQLPSYRVPRDQGAKQPVYEAWILRYTGDSKEVVNGTKICGIEAFEFYDKISGFVSTRAEPFDQAELRDMHVAAINKYQASHKRSLPSRLVRGRAISYEQDVDARVRKLPATIQKELNDLLGDREVASGNRLRRRDWTVAMMREQLHYRFGSAAFEEVKRHKVRFWKNPAKDQPIEYLFILRGAEGAVAKDATKGIRTARRFGNPWKNVDEEERRAYDRMRRMKGYEKDGLKAPRITVHRRAVSPPPPRHRQPYRCPPRPRSISPLPPPPVDILPARVPQRPFISVAPPPPPPPAPAPNFPLSGVPPIRPAARPYYPAPYQAPYPAAPRPCSFAPVSTPPMLPAPSFGVGAYSHPFTPTHHPGYWNTTPTCYTTAYSAPPPVPPFGSSFGHGYVPYAPAVVAPPPMSPPRFPPPPPPPMPSNLTTPTFTASDRSNRSKEGDAERVSVGSVGSVCELDDDVDEKAEAGGKNSRVGSGVDGLKAKVEDETEKW</sequence>
<feature type="region of interest" description="Disordered" evidence="1">
    <location>
        <begin position="292"/>
        <end position="330"/>
    </location>
</feature>
<reference evidence="2" key="1">
    <citation type="submission" date="2022-07" db="EMBL/GenBank/DDBJ databases">
        <title>Fungi with potential for degradation of polypropylene.</title>
        <authorList>
            <person name="Gostincar C."/>
        </authorList>
    </citation>
    <scope>NUCLEOTIDE SEQUENCE</scope>
    <source>
        <strain evidence="2">EXF-13308</strain>
    </source>
</reference>
<name>A0AA38RDS0_9PEZI</name>
<evidence type="ECO:0000313" key="2">
    <source>
        <dbReference type="EMBL" id="KAJ9134362.1"/>
    </source>
</evidence>
<proteinExistence type="predicted"/>
<protein>
    <submittedName>
        <fullName evidence="2">Uncharacterized protein</fullName>
    </submittedName>
</protein>